<dbReference type="PANTHER" id="PTHR12732">
    <property type="entry name" value="UNCHARACTERIZED PROTEASOME COMPONENT REGION PCI-CONTAINING"/>
    <property type="match status" value="1"/>
</dbReference>
<dbReference type="FunFam" id="1.10.10.10:FF:000366">
    <property type="entry name" value="COP9 signalosome complex subunit"/>
    <property type="match status" value="1"/>
</dbReference>
<evidence type="ECO:0000256" key="1">
    <source>
        <dbReference type="ARBA" id="ARBA00025771"/>
    </source>
</evidence>
<dbReference type="SMART" id="SM00753">
    <property type="entry name" value="PAM"/>
    <property type="match status" value="1"/>
</dbReference>
<dbReference type="Proteomes" id="UP000289323">
    <property type="component" value="Unassembled WGS sequence"/>
</dbReference>
<protein>
    <recommendedName>
        <fullName evidence="2">Protein CSN12 homolog</fullName>
    </recommendedName>
</protein>
<dbReference type="GO" id="GO:0003690">
    <property type="term" value="F:double-stranded DNA binding"/>
    <property type="evidence" value="ECO:0007669"/>
    <property type="project" value="InterPro"/>
</dbReference>
<evidence type="ECO:0000259" key="3">
    <source>
        <dbReference type="PROSITE" id="PS50250"/>
    </source>
</evidence>
<dbReference type="EMBL" id="OUUZ01000001">
    <property type="protein sequence ID" value="SPQ17907.1"/>
    <property type="molecule type" value="Genomic_DNA"/>
</dbReference>
<gene>
    <name evidence="4" type="ORF">TT172_LOCUS326</name>
</gene>
<evidence type="ECO:0000313" key="4">
    <source>
        <dbReference type="EMBL" id="SPQ17907.1"/>
    </source>
</evidence>
<organism evidence="4 5">
    <name type="scientific">Thermothielavioides terrestris</name>
    <dbReference type="NCBI Taxonomy" id="2587410"/>
    <lineage>
        <taxon>Eukaryota</taxon>
        <taxon>Fungi</taxon>
        <taxon>Dikarya</taxon>
        <taxon>Ascomycota</taxon>
        <taxon>Pezizomycotina</taxon>
        <taxon>Sordariomycetes</taxon>
        <taxon>Sordariomycetidae</taxon>
        <taxon>Sordariales</taxon>
        <taxon>Chaetomiaceae</taxon>
        <taxon>Thermothielavioides</taxon>
    </lineage>
</organism>
<dbReference type="PANTHER" id="PTHR12732:SF0">
    <property type="entry name" value="PCI DOMAIN-CONTAINING PROTEIN 2"/>
    <property type="match status" value="1"/>
</dbReference>
<evidence type="ECO:0000313" key="5">
    <source>
        <dbReference type="Proteomes" id="UP000289323"/>
    </source>
</evidence>
<dbReference type="PROSITE" id="PS50250">
    <property type="entry name" value="PCI"/>
    <property type="match status" value="1"/>
</dbReference>
<name>A0A446B616_9PEZI</name>
<evidence type="ECO:0000256" key="2">
    <source>
        <dbReference type="ARBA" id="ARBA00073854"/>
    </source>
</evidence>
<dbReference type="GO" id="GO:0003723">
    <property type="term" value="F:RNA binding"/>
    <property type="evidence" value="ECO:0007669"/>
    <property type="project" value="InterPro"/>
</dbReference>
<dbReference type="Pfam" id="PF01399">
    <property type="entry name" value="PCI"/>
    <property type="match status" value="1"/>
</dbReference>
<comment type="similarity">
    <text evidence="1">Belongs to the CSN12 family.</text>
</comment>
<feature type="domain" description="PCI" evidence="3">
    <location>
        <begin position="258"/>
        <end position="454"/>
    </location>
</feature>
<dbReference type="AlphaFoldDB" id="A0A446B616"/>
<dbReference type="InterPro" id="IPR000717">
    <property type="entry name" value="PCI_dom"/>
</dbReference>
<dbReference type="InterPro" id="IPR036388">
    <property type="entry name" value="WH-like_DNA-bd_sf"/>
</dbReference>
<dbReference type="InterPro" id="IPR045114">
    <property type="entry name" value="Csn12-like"/>
</dbReference>
<dbReference type="Gene3D" id="1.10.10.10">
    <property type="entry name" value="Winged helix-like DNA-binding domain superfamily/Winged helix DNA-binding domain"/>
    <property type="match status" value="1"/>
</dbReference>
<reference evidence="4 5" key="1">
    <citation type="submission" date="2018-04" db="EMBL/GenBank/DDBJ databases">
        <authorList>
            <person name="Huttner S."/>
            <person name="Dainat J."/>
        </authorList>
    </citation>
    <scope>NUCLEOTIDE SEQUENCE [LARGE SCALE GENOMIC DNA]</scope>
</reference>
<proteinExistence type="inferred from homology"/>
<sequence>MEFGPSFYHEFAEAWGKQDGYRLAPTLSPELSTEQLRTIYQSQNAHNVKNALKHGLQGSVAGVDRIDQVELQAWVEVYAAYWKATGVILDAWETSDGDSKELPWSKVYEAWTDLLNFLLRGYQNAGFEAWTIPCLYVVCKHLRIFAIKADAERNSNSASSLDDGAAANFQDDFDPETNKNQKLEDCARVLGRVFNVCHMDRAPIEESRKWASYYIANLLLKTYFRLNSASLSKHILNSLRAGRADMPPFSAFPKSQQVTFEYHQGVLAFLEENYAEAEEHLTAAWNQCHKAATRNKELILTYLIPCHLITNHTLPTEKLLEPYPRLQKLFLPLCRCIKRGELHKFDLALQEGEDEFVKRRIYLTLERGRDIALRNLLRKVFIARGFEDAKEGEKPVRRTRVPVAEFAAAISLGSQEKIDNDEVECLLANMIYKGHMKGYISRQHGIVVLSKSGAFPGTGV</sequence>
<accession>A0A446B616</accession>